<evidence type="ECO:0000313" key="1">
    <source>
        <dbReference type="EMBL" id="GAN79758.1"/>
    </source>
</evidence>
<dbReference type="InterPro" id="IPR011013">
    <property type="entry name" value="Gal_mutarotase_sf_dom"/>
</dbReference>
<dbReference type="AlphaFoldDB" id="A0A0D6PEX8"/>
<dbReference type="SUPFAM" id="SSF74650">
    <property type="entry name" value="Galactose mutarotase-like"/>
    <property type="match status" value="1"/>
</dbReference>
<accession>A0A0D6PEX8</accession>
<dbReference type="EMBL" id="BANC01000029">
    <property type="protein sequence ID" value="GAN79758.1"/>
    <property type="molecule type" value="Genomic_DNA"/>
</dbReference>
<dbReference type="Proteomes" id="UP000032668">
    <property type="component" value="Unassembled WGS sequence"/>
</dbReference>
<name>A0A0D6PEX8_9PROT</name>
<dbReference type="Gene3D" id="2.70.98.10">
    <property type="match status" value="1"/>
</dbReference>
<dbReference type="GO" id="GO:0016853">
    <property type="term" value="F:isomerase activity"/>
    <property type="evidence" value="ECO:0007669"/>
    <property type="project" value="InterPro"/>
</dbReference>
<dbReference type="InterPro" id="IPR014718">
    <property type="entry name" value="GH-type_carb-bd"/>
</dbReference>
<protein>
    <submittedName>
        <fullName evidence="1">Aldose 1-epimerase</fullName>
    </submittedName>
</protein>
<gene>
    <name evidence="1" type="ORF">Aam_029_006</name>
</gene>
<evidence type="ECO:0000313" key="2">
    <source>
        <dbReference type="Proteomes" id="UP000032668"/>
    </source>
</evidence>
<dbReference type="GO" id="GO:0005975">
    <property type="term" value="P:carbohydrate metabolic process"/>
    <property type="evidence" value="ECO:0007669"/>
    <property type="project" value="InterPro"/>
</dbReference>
<dbReference type="STRING" id="1120923.SAMN02746095_03642"/>
<dbReference type="GO" id="GO:0030246">
    <property type="term" value="F:carbohydrate binding"/>
    <property type="evidence" value="ECO:0007669"/>
    <property type="project" value="InterPro"/>
</dbReference>
<reference evidence="1 2" key="1">
    <citation type="submission" date="2012-11" db="EMBL/GenBank/DDBJ databases">
        <title>Whole genome sequence of Acidocella aminolytica 101 = DSM 11237.</title>
        <authorList>
            <person name="Azuma Y."/>
            <person name="Higashiura N."/>
            <person name="Hirakawa H."/>
            <person name="Matsushita K."/>
        </authorList>
    </citation>
    <scope>NUCLEOTIDE SEQUENCE [LARGE SCALE GENOMIC DNA]</scope>
    <source>
        <strain evidence="2">101 / DSM 11237</strain>
    </source>
</reference>
<dbReference type="InterPro" id="IPR008183">
    <property type="entry name" value="Aldose_1/G6P_1-epimerase"/>
</dbReference>
<organism evidence="1 2">
    <name type="scientific">Acidocella aminolytica 101 = DSM 11237</name>
    <dbReference type="NCBI Taxonomy" id="1120923"/>
    <lineage>
        <taxon>Bacteria</taxon>
        <taxon>Pseudomonadati</taxon>
        <taxon>Pseudomonadota</taxon>
        <taxon>Alphaproteobacteria</taxon>
        <taxon>Acetobacterales</taxon>
        <taxon>Acidocellaceae</taxon>
        <taxon>Acidocella</taxon>
    </lineage>
</organism>
<comment type="caution">
    <text evidence="1">The sequence shown here is derived from an EMBL/GenBank/DDBJ whole genome shotgun (WGS) entry which is preliminary data.</text>
</comment>
<keyword evidence="2" id="KW-1185">Reference proteome</keyword>
<proteinExistence type="predicted"/>
<dbReference type="Pfam" id="PF01263">
    <property type="entry name" value="Aldose_epim"/>
    <property type="match status" value="1"/>
</dbReference>
<dbReference type="CDD" id="cd09021">
    <property type="entry name" value="Aldose_epim_Ec_YphB"/>
    <property type="match status" value="1"/>
</dbReference>
<sequence length="265" mass="29555">MRPVAPGPENVVSVREQASYPLMPFSNRVAGGRFSFGGVDYALSRDHRETRHALHGNALYAVWEIAEASATHALLRLHAAPERQDMQFFPFRYEAEQLYELWAGALHVRLRITNRDAKPFPAGMGHHLFFPRAPETKLSFVASAMWENDGDMLPAAPSTVWREAFAAGKRLGDEGFDHCFEDWAGTARIEYPQLGYGLALEASAGLGHAVLFTPKNKPFFAFEPVSHLNDAFNRGDDMARHGVRILNPGETLEGWFSLTYLPCPA</sequence>